<dbReference type="AlphaFoldDB" id="A0A6J4IS58"/>
<gene>
    <name evidence="2" type="ORF">AVDCRST_MAG52-2509</name>
</gene>
<feature type="compositionally biased region" description="Basic residues" evidence="1">
    <location>
        <begin position="26"/>
        <end position="43"/>
    </location>
</feature>
<evidence type="ECO:0000313" key="2">
    <source>
        <dbReference type="EMBL" id="CAA9259309.1"/>
    </source>
</evidence>
<keyword evidence="2" id="KW-0808">Transferase</keyword>
<organism evidence="2">
    <name type="scientific">uncultured Blastococcus sp</name>
    <dbReference type="NCBI Taxonomy" id="217144"/>
    <lineage>
        <taxon>Bacteria</taxon>
        <taxon>Bacillati</taxon>
        <taxon>Actinomycetota</taxon>
        <taxon>Actinomycetes</taxon>
        <taxon>Geodermatophilales</taxon>
        <taxon>Geodermatophilaceae</taxon>
        <taxon>Blastococcus</taxon>
        <taxon>environmental samples</taxon>
    </lineage>
</organism>
<accession>A0A6J4IS58</accession>
<feature type="region of interest" description="Disordered" evidence="1">
    <location>
        <begin position="1"/>
        <end position="53"/>
    </location>
</feature>
<name>A0A6J4IS58_9ACTN</name>
<dbReference type="EMBL" id="CADCTN010000180">
    <property type="protein sequence ID" value="CAA9259309.1"/>
    <property type="molecule type" value="Genomic_DNA"/>
</dbReference>
<feature type="non-terminal residue" evidence="2">
    <location>
        <position position="1"/>
    </location>
</feature>
<feature type="non-terminal residue" evidence="2">
    <location>
        <position position="53"/>
    </location>
</feature>
<dbReference type="EC" id="2.3.1.168" evidence="2"/>
<dbReference type="GO" id="GO:0043754">
    <property type="term" value="F:dihydrolipoamide branched chain acyltransferase activity"/>
    <property type="evidence" value="ECO:0007669"/>
    <property type="project" value="UniProtKB-EC"/>
</dbReference>
<sequence>RDAVGAQGQGGPPAGDATGAVLRPPDHRRRAGLPLPGRHRRAPARSGGGAGVL</sequence>
<reference evidence="2" key="1">
    <citation type="submission" date="2020-02" db="EMBL/GenBank/DDBJ databases">
        <authorList>
            <person name="Meier V. D."/>
        </authorList>
    </citation>
    <scope>NUCLEOTIDE SEQUENCE</scope>
    <source>
        <strain evidence="2">AVDCRST_MAG52</strain>
    </source>
</reference>
<proteinExistence type="predicted"/>
<keyword evidence="2" id="KW-0012">Acyltransferase</keyword>
<evidence type="ECO:0000256" key="1">
    <source>
        <dbReference type="SAM" id="MobiDB-lite"/>
    </source>
</evidence>
<protein>
    <submittedName>
        <fullName evidence="2">Dihydrolipoamide acyltransferase component of branched-chain alpha-keto acid dehydrogenase complex</fullName>
        <ecNumber evidence="2">2.3.1.168</ecNumber>
    </submittedName>
</protein>